<dbReference type="EMBL" id="VDMB01000002">
    <property type="protein sequence ID" value="TYT75897.1"/>
    <property type="molecule type" value="Genomic_DNA"/>
</dbReference>
<proteinExistence type="predicted"/>
<evidence type="ECO:0000259" key="4">
    <source>
        <dbReference type="Pfam" id="PF12945"/>
    </source>
</evidence>
<dbReference type="InterPro" id="IPR012349">
    <property type="entry name" value="Split_barrel_FMN-bd"/>
</dbReference>
<dbReference type="InterPro" id="IPR009926">
    <property type="entry name" value="T3SS_YcgR_PilZN"/>
</dbReference>
<evidence type="ECO:0000256" key="2">
    <source>
        <dbReference type="ARBA" id="ARBA00022741"/>
    </source>
</evidence>
<feature type="domain" description="Type III secretion system flagellar brake protein YcgR PilZN" evidence="4">
    <location>
        <begin position="20"/>
        <end position="104"/>
    </location>
</feature>
<keyword evidence="5" id="KW-0969">Cilium</keyword>
<dbReference type="AlphaFoldDB" id="A0A5Q4VI14"/>
<keyword evidence="3" id="KW-0975">Bacterial flagellum</keyword>
<evidence type="ECO:0000256" key="1">
    <source>
        <dbReference type="ARBA" id="ARBA00022636"/>
    </source>
</evidence>
<dbReference type="GO" id="GO:0000166">
    <property type="term" value="F:nucleotide binding"/>
    <property type="evidence" value="ECO:0007669"/>
    <property type="project" value="UniProtKB-KW"/>
</dbReference>
<keyword evidence="1" id="KW-0973">c-di-GMP</keyword>
<protein>
    <submittedName>
        <fullName evidence="5">Flagellar brake protein</fullName>
    </submittedName>
</protein>
<name>A0A5Q4VI14_9BACT</name>
<evidence type="ECO:0000313" key="5">
    <source>
        <dbReference type="EMBL" id="TYT75897.1"/>
    </source>
</evidence>
<dbReference type="Proteomes" id="UP000321899">
    <property type="component" value="Unassembled WGS sequence"/>
</dbReference>
<reference evidence="5 6" key="1">
    <citation type="submission" date="2019-06" db="EMBL/GenBank/DDBJ databases">
        <title>Desulfobotulus mexicanus sp. nov., a novel sulfate-reducing bacterium isolated from the sediment of an alkaline crater lake in Mexico.</title>
        <authorList>
            <person name="Hirschler-Rea A."/>
        </authorList>
    </citation>
    <scope>NUCLEOTIDE SEQUENCE [LARGE SCALE GENOMIC DNA]</scope>
    <source>
        <strain evidence="5 6">PAR22N</strain>
    </source>
</reference>
<dbReference type="OrthoDB" id="5419603at2"/>
<dbReference type="Pfam" id="PF12945">
    <property type="entry name" value="PilZNR"/>
    <property type="match status" value="1"/>
</dbReference>
<organism evidence="5 6">
    <name type="scientific">Desulfobotulus mexicanus</name>
    <dbReference type="NCBI Taxonomy" id="2586642"/>
    <lineage>
        <taxon>Bacteria</taxon>
        <taxon>Pseudomonadati</taxon>
        <taxon>Thermodesulfobacteriota</taxon>
        <taxon>Desulfobacteria</taxon>
        <taxon>Desulfobacterales</taxon>
        <taxon>Desulfobacteraceae</taxon>
        <taxon>Desulfobotulus</taxon>
    </lineage>
</organism>
<keyword evidence="5" id="KW-0966">Cell projection</keyword>
<accession>A0A5Q4VI14</accession>
<comment type="caution">
    <text evidence="5">The sequence shown here is derived from an EMBL/GenBank/DDBJ whole genome shotgun (WGS) entry which is preliminary data.</text>
</comment>
<dbReference type="SUPFAM" id="SSF141371">
    <property type="entry name" value="PilZ domain-like"/>
    <property type="match status" value="1"/>
</dbReference>
<gene>
    <name evidence="5" type="ORF">FIM25_03095</name>
</gene>
<evidence type="ECO:0000256" key="3">
    <source>
        <dbReference type="ARBA" id="ARBA00023143"/>
    </source>
</evidence>
<dbReference type="Gene3D" id="2.30.110.10">
    <property type="entry name" value="Electron Transport, Fmn-binding Protein, Chain A"/>
    <property type="match status" value="1"/>
</dbReference>
<keyword evidence="2" id="KW-0547">Nucleotide-binding</keyword>
<keyword evidence="6" id="KW-1185">Reference proteome</keyword>
<sequence length="116" mass="12970">MIMTAYKALSTEKMGLNITPGTIFKMKIEGIDIPIKIQASLVGMVKNEYILITHPTPFATTKPKLYAGNGIIAQYQDGSDICVFGVKIMDAIMKPIRVVVLEYPDKIIRRKIRPET</sequence>
<evidence type="ECO:0000313" key="6">
    <source>
        <dbReference type="Proteomes" id="UP000321899"/>
    </source>
</evidence>
<keyword evidence="5" id="KW-0282">Flagellum</keyword>